<dbReference type="EMBL" id="LT828648">
    <property type="protein sequence ID" value="SLM49208.1"/>
    <property type="molecule type" value="Genomic_DNA"/>
</dbReference>
<name>A0A1W1I834_9BACT</name>
<evidence type="ECO:0000313" key="3">
    <source>
        <dbReference type="Proteomes" id="UP000192042"/>
    </source>
</evidence>
<dbReference type="Proteomes" id="UP000192042">
    <property type="component" value="Chromosome I"/>
</dbReference>
<dbReference type="RefSeq" id="WP_080887477.1">
    <property type="nucleotide sequence ID" value="NZ_LT828648.1"/>
</dbReference>
<feature type="chain" id="PRO_5012574135" evidence="1">
    <location>
        <begin position="22"/>
        <end position="140"/>
    </location>
</feature>
<dbReference type="KEGG" id="nja:NSJP_3041"/>
<gene>
    <name evidence="2" type="ORF">NSJP_3041</name>
</gene>
<protein>
    <submittedName>
        <fullName evidence="2">Uncharacterized protein</fullName>
    </submittedName>
</protein>
<accession>A0A1W1I834</accession>
<dbReference type="AlphaFoldDB" id="A0A1W1I834"/>
<keyword evidence="1" id="KW-0732">Signal</keyword>
<sequence>MLSSVCALGISWAISCPNAFSAEAPPCNDEDVLYKVRRAYEFALSVDKSSHKFRGEAVKETHYGGPNPWVNKHAPSKDYYHKSRYCEATMRLDNGQTEQAYFRIDALKAGEADKYNFDPCFIKHQDASRDDCLYQRSPKK</sequence>
<keyword evidence="3" id="KW-1185">Reference proteome</keyword>
<reference evidence="2 3" key="1">
    <citation type="submission" date="2017-03" db="EMBL/GenBank/DDBJ databases">
        <authorList>
            <person name="Afonso C.L."/>
            <person name="Miller P.J."/>
            <person name="Scott M.A."/>
            <person name="Spackman E."/>
            <person name="Goraichik I."/>
            <person name="Dimitrov K.M."/>
            <person name="Suarez D.L."/>
            <person name="Swayne D.E."/>
        </authorList>
    </citation>
    <scope>NUCLEOTIDE SEQUENCE [LARGE SCALE GENOMIC DNA]</scope>
    <source>
        <strain evidence="2">Genome sequencing of Nitrospira japonica strain NJ11</strain>
    </source>
</reference>
<evidence type="ECO:0000313" key="2">
    <source>
        <dbReference type="EMBL" id="SLM49208.1"/>
    </source>
</evidence>
<organism evidence="2 3">
    <name type="scientific">Nitrospira japonica</name>
    <dbReference type="NCBI Taxonomy" id="1325564"/>
    <lineage>
        <taxon>Bacteria</taxon>
        <taxon>Pseudomonadati</taxon>
        <taxon>Nitrospirota</taxon>
        <taxon>Nitrospiria</taxon>
        <taxon>Nitrospirales</taxon>
        <taxon>Nitrospiraceae</taxon>
        <taxon>Nitrospira</taxon>
    </lineage>
</organism>
<evidence type="ECO:0000256" key="1">
    <source>
        <dbReference type="SAM" id="SignalP"/>
    </source>
</evidence>
<dbReference type="STRING" id="1325564.NSJP_3041"/>
<proteinExistence type="predicted"/>
<feature type="signal peptide" evidence="1">
    <location>
        <begin position="1"/>
        <end position="21"/>
    </location>
</feature>